<gene>
    <name evidence="1" type="ORF">FTOL_07903</name>
</gene>
<sequence length="109" mass="12066">MAHQRMQSGTLMALSGLISLGNPDIYCEQNDVHEPSTTVLEFQFLAYLRQPLKISEACGDAYIDQTIELLAFGFLMHAIADPPGWDFLTEQHNISILGIELVAKPSFAV</sequence>
<name>A0AAE8MCW7_9HYPO</name>
<evidence type="ECO:0000313" key="1">
    <source>
        <dbReference type="EMBL" id="SPJ79512.1"/>
    </source>
</evidence>
<evidence type="ECO:0000313" key="2">
    <source>
        <dbReference type="Proteomes" id="UP001187734"/>
    </source>
</evidence>
<comment type="caution">
    <text evidence="1">The sequence shown here is derived from an EMBL/GenBank/DDBJ whole genome shotgun (WGS) entry which is preliminary data.</text>
</comment>
<accession>A0AAE8MCW7</accession>
<organism evidence="1 2">
    <name type="scientific">Fusarium torulosum</name>
    <dbReference type="NCBI Taxonomy" id="33205"/>
    <lineage>
        <taxon>Eukaryota</taxon>
        <taxon>Fungi</taxon>
        <taxon>Dikarya</taxon>
        <taxon>Ascomycota</taxon>
        <taxon>Pezizomycotina</taxon>
        <taxon>Sordariomycetes</taxon>
        <taxon>Hypocreomycetidae</taxon>
        <taxon>Hypocreales</taxon>
        <taxon>Nectriaceae</taxon>
        <taxon>Fusarium</taxon>
    </lineage>
</organism>
<reference evidence="1" key="1">
    <citation type="submission" date="2018-03" db="EMBL/GenBank/DDBJ databases">
        <authorList>
            <person name="Guldener U."/>
        </authorList>
    </citation>
    <scope>NUCLEOTIDE SEQUENCE</scope>
</reference>
<keyword evidence="2" id="KW-1185">Reference proteome</keyword>
<protein>
    <submittedName>
        <fullName evidence="1">Uncharacterized protein</fullName>
    </submittedName>
</protein>
<dbReference type="EMBL" id="ONZP01000270">
    <property type="protein sequence ID" value="SPJ79512.1"/>
    <property type="molecule type" value="Genomic_DNA"/>
</dbReference>
<proteinExistence type="predicted"/>
<dbReference type="AlphaFoldDB" id="A0AAE8MCW7"/>
<dbReference type="Proteomes" id="UP001187734">
    <property type="component" value="Unassembled WGS sequence"/>
</dbReference>